<reference evidence="1 2" key="1">
    <citation type="submission" date="2019-04" db="EMBL/GenBank/DDBJ databases">
        <title>Sphingomonas psychrotolerans sp. nov., isolated from soil in the Tianshan Mountains, Xinjiang, China.</title>
        <authorList>
            <person name="Luo Y."/>
            <person name="Sheng H."/>
        </authorList>
    </citation>
    <scope>NUCLEOTIDE SEQUENCE [LARGE SCALE GENOMIC DNA]</scope>
    <source>
        <strain evidence="1 2">KIS18-15</strain>
    </source>
</reference>
<proteinExistence type="predicted"/>
<dbReference type="EMBL" id="SRXU01000002">
    <property type="protein sequence ID" value="TGX44290.1"/>
    <property type="molecule type" value="Genomic_DNA"/>
</dbReference>
<protein>
    <submittedName>
        <fullName evidence="1">Uncharacterized protein</fullName>
    </submittedName>
</protein>
<gene>
    <name evidence="1" type="ORF">E5A74_05675</name>
</gene>
<dbReference type="Proteomes" id="UP000309848">
    <property type="component" value="Unassembled WGS sequence"/>
</dbReference>
<evidence type="ECO:0000313" key="1">
    <source>
        <dbReference type="EMBL" id="TGX44290.1"/>
    </source>
</evidence>
<dbReference type="RefSeq" id="WP_135983305.1">
    <property type="nucleotide sequence ID" value="NZ_JAASQM010000002.1"/>
</dbReference>
<comment type="caution">
    <text evidence="1">The sequence shown here is derived from an EMBL/GenBank/DDBJ whole genome shotgun (WGS) entry which is preliminary data.</text>
</comment>
<name>A0A4S1WQH9_9SPHN</name>
<organism evidence="1 2">
    <name type="scientific">Sphingomonas naasensis</name>
    <dbReference type="NCBI Taxonomy" id="1344951"/>
    <lineage>
        <taxon>Bacteria</taxon>
        <taxon>Pseudomonadati</taxon>
        <taxon>Pseudomonadota</taxon>
        <taxon>Alphaproteobacteria</taxon>
        <taxon>Sphingomonadales</taxon>
        <taxon>Sphingomonadaceae</taxon>
        <taxon>Sphingomonas</taxon>
    </lineage>
</organism>
<dbReference type="AlphaFoldDB" id="A0A4S1WQH9"/>
<sequence length="142" mass="15644">MSDLQTLHGQLLGMLEELEDLTAQPMPDEAALASLRYRLTRTSGARRRLVDSLCVQLQLTLAPEEAAAVRALREASIAAMTSSSDHIGTWSLRQLAKDWPGYCRASQQVRGAMREQIEAERTILYPHIAPDESSELPGRATG</sequence>
<evidence type="ECO:0000313" key="2">
    <source>
        <dbReference type="Proteomes" id="UP000309848"/>
    </source>
</evidence>
<accession>A0A4S1WQH9</accession>
<keyword evidence="2" id="KW-1185">Reference proteome</keyword>
<dbReference type="OrthoDB" id="7583178at2"/>